<comment type="function">
    <text evidence="7">Anion-transporting ATPase. Catalyzes the extrusion of arsenite.</text>
</comment>
<dbReference type="Pfam" id="PF17886">
    <property type="entry name" value="ArsA_HSP20"/>
    <property type="match status" value="1"/>
</dbReference>
<dbReference type="EMBL" id="JAGVSJ010000002">
    <property type="protein sequence ID" value="MBX8631172.1"/>
    <property type="molecule type" value="Genomic_DNA"/>
</dbReference>
<feature type="compositionally biased region" description="Basic and acidic residues" evidence="13">
    <location>
        <begin position="387"/>
        <end position="397"/>
    </location>
</feature>
<organism evidence="16 18">
    <name type="scientific">Candidatus Sysuiplasma superficiale</name>
    <dbReference type="NCBI Taxonomy" id="2823368"/>
    <lineage>
        <taxon>Archaea</taxon>
        <taxon>Methanobacteriati</taxon>
        <taxon>Thermoplasmatota</taxon>
        <taxon>Thermoplasmata</taxon>
        <taxon>Candidatus Sysuiplasmatales</taxon>
        <taxon>Candidatus Sysuiplasmataceae</taxon>
        <taxon>Candidatus Sysuiplasma</taxon>
    </lineage>
</organism>
<comment type="catalytic activity">
    <reaction evidence="6">
        <text>arsenite(in) + ATP + H2O = arsenite(out) + ADP + phosphate + H(+)</text>
        <dbReference type="Rhea" id="RHEA:11348"/>
        <dbReference type="ChEBI" id="CHEBI:15377"/>
        <dbReference type="ChEBI" id="CHEBI:15378"/>
        <dbReference type="ChEBI" id="CHEBI:29242"/>
        <dbReference type="ChEBI" id="CHEBI:30616"/>
        <dbReference type="ChEBI" id="CHEBI:43474"/>
        <dbReference type="ChEBI" id="CHEBI:456216"/>
        <dbReference type="EC" id="7.3.2.7"/>
    </reaction>
</comment>
<evidence type="ECO:0000256" key="1">
    <source>
        <dbReference type="ARBA" id="ARBA00011040"/>
    </source>
</evidence>
<evidence type="ECO:0000259" key="15">
    <source>
        <dbReference type="Pfam" id="PF17886"/>
    </source>
</evidence>
<evidence type="ECO:0000256" key="9">
    <source>
        <dbReference type="ARBA" id="ARBA00074681"/>
    </source>
</evidence>
<dbReference type="GO" id="GO:0016887">
    <property type="term" value="F:ATP hydrolysis activity"/>
    <property type="evidence" value="ECO:0007669"/>
    <property type="project" value="InterPro"/>
</dbReference>
<dbReference type="CDD" id="cd02035">
    <property type="entry name" value="ArsA"/>
    <property type="match status" value="1"/>
</dbReference>
<reference evidence="16" key="1">
    <citation type="submission" date="2021-04" db="EMBL/GenBank/DDBJ databases">
        <title>Genomic insights into ecological role and evolution of a novel Thermoplasmata order Candidatus Sysuiplasmatales.</title>
        <authorList>
            <person name="Yuan Y."/>
        </authorList>
    </citation>
    <scope>NUCLEOTIDE SEQUENCE</scope>
    <source>
        <strain evidence="17">TUT19-bin139</strain>
        <strain evidence="16">YP2-bin.285</strain>
    </source>
</reference>
<dbReference type="PANTHER" id="PTHR10803:SF3">
    <property type="entry name" value="ATPASE GET3"/>
    <property type="match status" value="1"/>
</dbReference>
<sequence length="406" mass="45835">MRILIYTGKGGVGKTSVSVATAIKCAERGLRTIVISTDSAHSLSDSVDVAIGPSIRNIAKNLDGLEIDILKELEENWNDIRKYIFSFFASQGMDEISAKEMAVFPGMEFIAALFYLGRFYSGDEYDVVVVDTAPTADTLRLLSFPDVADWYFQHFYGLMKNFIRVARVTVGRVVSIPLPPEEVMREFERFNLRIKSVRKLLTNPEITSVRLVTNPEKMVISETMRAYTYLSLYDLNVEALIVNRVHSKNPLNTNEGKIREQENYIEMIESAFHPLKIFYSKLFPLEIVGLESVKRLGDELFGDTDPSVIFSRENPLKIVSKRGNTSIQLKVPFANRNEVELYTTRDTIVVGVGQYRRTIALPLGLYGREVESAEISDGVLKIKFREDSDAGGKEKRPAGRKGKRGY</sequence>
<dbReference type="InterPro" id="IPR025723">
    <property type="entry name" value="ArsA/GET3_ATPase-like"/>
</dbReference>
<evidence type="ECO:0000256" key="3">
    <source>
        <dbReference type="ARBA" id="ARBA00022840"/>
    </source>
</evidence>
<evidence type="ECO:0000256" key="11">
    <source>
        <dbReference type="ARBA" id="ARBA00078871"/>
    </source>
</evidence>
<keyword evidence="2" id="KW-0547">Nucleotide-binding</keyword>
<comment type="similarity">
    <text evidence="1">Belongs to the arsA ATPase family.</text>
</comment>
<evidence type="ECO:0000256" key="12">
    <source>
        <dbReference type="ARBA" id="ARBA00080604"/>
    </source>
</evidence>
<protein>
    <recommendedName>
        <fullName evidence="9">Putative arsenical pump-driving ATPase</fullName>
        <ecNumber evidence="8">7.3.2.7</ecNumber>
    </recommendedName>
    <alternativeName>
        <fullName evidence="10">Arsenical resistance ATPase</fullName>
    </alternativeName>
    <alternativeName>
        <fullName evidence="11">Arsenite-translocating ATPase</fullName>
    </alternativeName>
    <alternativeName>
        <fullName evidence="12">Arsenite-transporting ATPase</fullName>
    </alternativeName>
</protein>
<evidence type="ECO:0000256" key="8">
    <source>
        <dbReference type="ARBA" id="ARBA00066752"/>
    </source>
</evidence>
<dbReference type="EMBL" id="JAHEAC010000033">
    <property type="protein sequence ID" value="MBX8644010.1"/>
    <property type="molecule type" value="Genomic_DNA"/>
</dbReference>
<dbReference type="InterPro" id="IPR040612">
    <property type="entry name" value="ArsA_HSP20-like"/>
</dbReference>
<proteinExistence type="inferred from homology"/>
<dbReference type="Proteomes" id="UP000716004">
    <property type="component" value="Unassembled WGS sequence"/>
</dbReference>
<evidence type="ECO:0000313" key="17">
    <source>
        <dbReference type="EMBL" id="MBX8644010.1"/>
    </source>
</evidence>
<keyword evidence="4" id="KW-0059">Arsenical resistance</keyword>
<evidence type="ECO:0000256" key="7">
    <source>
        <dbReference type="ARBA" id="ARBA00059736"/>
    </source>
</evidence>
<evidence type="ECO:0000256" key="13">
    <source>
        <dbReference type="SAM" id="MobiDB-lite"/>
    </source>
</evidence>
<dbReference type="AlphaFoldDB" id="A0A8J7YI41"/>
<keyword evidence="3" id="KW-0067">ATP-binding</keyword>
<dbReference type="InterPro" id="IPR016300">
    <property type="entry name" value="ATPase_ArsA/GET3"/>
</dbReference>
<dbReference type="InterPro" id="IPR008978">
    <property type="entry name" value="HSP20-like_chaperone"/>
</dbReference>
<evidence type="ECO:0000256" key="2">
    <source>
        <dbReference type="ARBA" id="ARBA00022741"/>
    </source>
</evidence>
<evidence type="ECO:0000256" key="4">
    <source>
        <dbReference type="ARBA" id="ARBA00022849"/>
    </source>
</evidence>
<gene>
    <name evidence="16" type="ORF">J9259_01425</name>
    <name evidence="17" type="ORF">KIY12_04720</name>
</gene>
<dbReference type="SUPFAM" id="SSF52540">
    <property type="entry name" value="P-loop containing nucleoside triphosphate hydrolases"/>
    <property type="match status" value="1"/>
</dbReference>
<evidence type="ECO:0000313" key="16">
    <source>
        <dbReference type="EMBL" id="MBX8631172.1"/>
    </source>
</evidence>
<feature type="region of interest" description="Disordered" evidence="13">
    <location>
        <begin position="387"/>
        <end position="406"/>
    </location>
</feature>
<evidence type="ECO:0000256" key="5">
    <source>
        <dbReference type="ARBA" id="ARBA00022967"/>
    </source>
</evidence>
<evidence type="ECO:0000256" key="10">
    <source>
        <dbReference type="ARBA" id="ARBA00075317"/>
    </source>
</evidence>
<dbReference type="NCBIfam" id="TIGR00345">
    <property type="entry name" value="GET3_arsA_TRC40"/>
    <property type="match status" value="1"/>
</dbReference>
<evidence type="ECO:0000256" key="6">
    <source>
        <dbReference type="ARBA" id="ARBA00052296"/>
    </source>
</evidence>
<keyword evidence="5" id="KW-1278">Translocase</keyword>
<dbReference type="GO" id="GO:0005524">
    <property type="term" value="F:ATP binding"/>
    <property type="evidence" value="ECO:0007669"/>
    <property type="project" value="UniProtKB-KW"/>
</dbReference>
<dbReference type="EC" id="7.3.2.7" evidence="8"/>
<evidence type="ECO:0000259" key="14">
    <source>
        <dbReference type="Pfam" id="PF02374"/>
    </source>
</evidence>
<dbReference type="Proteomes" id="UP000750197">
    <property type="component" value="Unassembled WGS sequence"/>
</dbReference>
<name>A0A8J7YI41_9ARCH</name>
<evidence type="ECO:0000313" key="18">
    <source>
        <dbReference type="Proteomes" id="UP000716004"/>
    </source>
</evidence>
<dbReference type="GO" id="GO:0015446">
    <property type="term" value="F:ATPase-coupled arsenite transmembrane transporter activity"/>
    <property type="evidence" value="ECO:0007669"/>
    <property type="project" value="UniProtKB-EC"/>
</dbReference>
<dbReference type="Gene3D" id="3.40.50.300">
    <property type="entry name" value="P-loop containing nucleotide triphosphate hydrolases"/>
    <property type="match status" value="1"/>
</dbReference>
<accession>A0A8J7YI41</accession>
<dbReference type="Pfam" id="PF02374">
    <property type="entry name" value="ArsA_ATPase"/>
    <property type="match status" value="1"/>
</dbReference>
<dbReference type="PANTHER" id="PTHR10803">
    <property type="entry name" value="ARSENICAL PUMP-DRIVING ATPASE ARSENITE-TRANSLOCATING ATPASE"/>
    <property type="match status" value="1"/>
</dbReference>
<dbReference type="Gene3D" id="2.60.40.790">
    <property type="match status" value="1"/>
</dbReference>
<comment type="caution">
    <text evidence="16">The sequence shown here is derived from an EMBL/GenBank/DDBJ whole genome shotgun (WGS) entry which is preliminary data.</text>
</comment>
<feature type="domain" description="ArsA HSP20-like" evidence="15">
    <location>
        <begin position="324"/>
        <end position="384"/>
    </location>
</feature>
<feature type="domain" description="ArsA/GET3 Anion-transporting ATPase-like" evidence="14">
    <location>
        <begin position="1"/>
        <end position="300"/>
    </location>
</feature>
<dbReference type="FunFam" id="3.40.50.300:FF:001801">
    <property type="entry name" value="Putative arsenical pump-driving ATPase"/>
    <property type="match status" value="1"/>
</dbReference>
<dbReference type="InterPro" id="IPR027417">
    <property type="entry name" value="P-loop_NTPase"/>
</dbReference>